<accession>A0ABV4D478</accession>
<comment type="caution">
    <text evidence="1">The sequence shown here is derived from an EMBL/GenBank/DDBJ whole genome shotgun (WGS) entry which is preliminary data.</text>
</comment>
<proteinExistence type="predicted"/>
<protein>
    <submittedName>
        <fullName evidence="1">Uncharacterized protein</fullName>
    </submittedName>
</protein>
<gene>
    <name evidence="1" type="ORF">AALA52_08830</name>
</gene>
<dbReference type="RefSeq" id="WP_369948746.1">
    <property type="nucleotide sequence ID" value="NZ_JBCLSH010000041.1"/>
</dbReference>
<reference evidence="1 2" key="1">
    <citation type="submission" date="2024-03" db="EMBL/GenBank/DDBJ databases">
        <title>Mouse gut bacterial collection (mGBC) of GemPharmatech.</title>
        <authorList>
            <person name="He Y."/>
            <person name="Dong L."/>
            <person name="Wu D."/>
            <person name="Gao X."/>
            <person name="Lin Z."/>
        </authorList>
    </citation>
    <scope>NUCLEOTIDE SEQUENCE [LARGE SCALE GENOMIC DNA]</scope>
    <source>
        <strain evidence="1 2">61-15</strain>
    </source>
</reference>
<keyword evidence="2" id="KW-1185">Reference proteome</keyword>
<evidence type="ECO:0000313" key="1">
    <source>
        <dbReference type="EMBL" id="MEY8444332.1"/>
    </source>
</evidence>
<name>A0ABV4D478_9LACT</name>
<organism evidence="1 2">
    <name type="scientific">Lactococcus ileimucosae</name>
    <dbReference type="NCBI Taxonomy" id="2941329"/>
    <lineage>
        <taxon>Bacteria</taxon>
        <taxon>Bacillati</taxon>
        <taxon>Bacillota</taxon>
        <taxon>Bacilli</taxon>
        <taxon>Lactobacillales</taxon>
        <taxon>Streptococcaceae</taxon>
        <taxon>Lactococcus</taxon>
    </lineage>
</organism>
<evidence type="ECO:0000313" key="2">
    <source>
        <dbReference type="Proteomes" id="UP001565283"/>
    </source>
</evidence>
<sequence length="561" mass="62954">MTPEQKKKLRNVAVFGLLTLIGGTFAFQSFNQRVTNDREGWNNEGAAGRIHDYYNAGTGNKDIFVENYGDEPLLVRVQLREFLPKNGESIVKEAEREHLNTWTVWKPAADDIHNRLDSSPSQVFDRYADWSFGFSRQGDIPVEMSSRNLGSRDRVGFPYMPTFNHDREDERTAAAGDAQDYVDGGVTHPGDGTEGYWRHLQLLRRAGFFQNFDPAEAEKDEADRTPLFPGRPIMQEVKHTVAEEHPPMTLTQWEGLKEHEKVGRYWVVDEESGYAYWASYLQPGQATSYLIDQTDMAEAIKEEPGSWFYSILVQGNMVSPTETNINSFFEKGGDTPRARDLVERMGLTDIPNFNGDIDPGESFHVEGAEYEYVGPHGGGGHLVVPRHSLGVSSFGATADYQTSNVKGITDSFYASLPQRFQARVLPVSYGLDRALEVAELEDPWSNPLGKTPHDYFTTVDESGEKTAFVMSIADIMFGTRGVSEMKRGNQETLTAGALDHPFDFNDFWTRTAVGGANDRVFGWDLTGMSVNNWRSWDVSEIKPILPALLLSQVGENQNVLQ</sequence>
<dbReference type="EMBL" id="JBCLSH010000041">
    <property type="protein sequence ID" value="MEY8444332.1"/>
    <property type="molecule type" value="Genomic_DNA"/>
</dbReference>
<dbReference type="Proteomes" id="UP001565283">
    <property type="component" value="Unassembled WGS sequence"/>
</dbReference>